<proteinExistence type="predicted"/>
<name>A0ACC2KFR9_PERAE</name>
<sequence>MITEYHNRPNGVGSEIYIKREDLNHSAEHKINNAIAQVMIAKRMGQKEVLQAIGESHQSNCGRLHQALLVVYQLHGITRHSKAVPRCRPNEVSEGAQLLYVRDNRLYGWLEITFEC</sequence>
<evidence type="ECO:0000313" key="1">
    <source>
        <dbReference type="EMBL" id="KAJ8619936.1"/>
    </source>
</evidence>
<dbReference type="EMBL" id="CM056817">
    <property type="protein sequence ID" value="KAJ8619936.1"/>
    <property type="molecule type" value="Genomic_DNA"/>
</dbReference>
<dbReference type="Proteomes" id="UP001234297">
    <property type="component" value="Chromosome 9"/>
</dbReference>
<gene>
    <name evidence="1" type="ORF">MRB53_028465</name>
</gene>
<comment type="caution">
    <text evidence="1">The sequence shown here is derived from an EMBL/GenBank/DDBJ whole genome shotgun (WGS) entry which is preliminary data.</text>
</comment>
<organism evidence="1 2">
    <name type="scientific">Persea americana</name>
    <name type="common">Avocado</name>
    <dbReference type="NCBI Taxonomy" id="3435"/>
    <lineage>
        <taxon>Eukaryota</taxon>
        <taxon>Viridiplantae</taxon>
        <taxon>Streptophyta</taxon>
        <taxon>Embryophyta</taxon>
        <taxon>Tracheophyta</taxon>
        <taxon>Spermatophyta</taxon>
        <taxon>Magnoliopsida</taxon>
        <taxon>Magnoliidae</taxon>
        <taxon>Laurales</taxon>
        <taxon>Lauraceae</taxon>
        <taxon>Persea</taxon>
    </lineage>
</organism>
<keyword evidence="2" id="KW-1185">Reference proteome</keyword>
<evidence type="ECO:0000313" key="2">
    <source>
        <dbReference type="Proteomes" id="UP001234297"/>
    </source>
</evidence>
<protein>
    <submittedName>
        <fullName evidence="1">Uncharacterized protein</fullName>
    </submittedName>
</protein>
<reference evidence="1 2" key="1">
    <citation type="journal article" date="2022" name="Hortic Res">
        <title>A haplotype resolved chromosomal level avocado genome allows analysis of novel avocado genes.</title>
        <authorList>
            <person name="Nath O."/>
            <person name="Fletcher S.J."/>
            <person name="Hayward A."/>
            <person name="Shaw L.M."/>
            <person name="Masouleh A.K."/>
            <person name="Furtado A."/>
            <person name="Henry R.J."/>
            <person name="Mitter N."/>
        </authorList>
    </citation>
    <scope>NUCLEOTIDE SEQUENCE [LARGE SCALE GENOMIC DNA]</scope>
    <source>
        <strain evidence="2">cv. Hass</strain>
    </source>
</reference>
<accession>A0ACC2KFR9</accession>